<feature type="compositionally biased region" description="Low complexity" evidence="1">
    <location>
        <begin position="14"/>
        <end position="27"/>
    </location>
</feature>
<name>A0AAW0UDE5_SCYPA</name>
<accession>A0AAW0UDE5</accession>
<evidence type="ECO:0000313" key="2">
    <source>
        <dbReference type="EMBL" id="KAK8396302.1"/>
    </source>
</evidence>
<dbReference type="AlphaFoldDB" id="A0AAW0UDE5"/>
<feature type="region of interest" description="Disordered" evidence="1">
    <location>
        <begin position="1"/>
        <end position="27"/>
    </location>
</feature>
<keyword evidence="3" id="KW-1185">Reference proteome</keyword>
<comment type="caution">
    <text evidence="2">The sequence shown here is derived from an EMBL/GenBank/DDBJ whole genome shotgun (WGS) entry which is preliminary data.</text>
</comment>
<gene>
    <name evidence="2" type="ORF">O3P69_005386</name>
</gene>
<reference evidence="2 3" key="1">
    <citation type="submission" date="2023-03" db="EMBL/GenBank/DDBJ databases">
        <title>High-quality genome of Scylla paramamosain provides insights in environmental adaptation.</title>
        <authorList>
            <person name="Zhang L."/>
        </authorList>
    </citation>
    <scope>NUCLEOTIDE SEQUENCE [LARGE SCALE GENOMIC DNA]</scope>
    <source>
        <strain evidence="2">LZ_2023a</strain>
        <tissue evidence="2">Muscle</tissue>
    </source>
</reference>
<evidence type="ECO:0000313" key="3">
    <source>
        <dbReference type="Proteomes" id="UP001487740"/>
    </source>
</evidence>
<evidence type="ECO:0000256" key="1">
    <source>
        <dbReference type="SAM" id="MobiDB-lite"/>
    </source>
</evidence>
<proteinExistence type="predicted"/>
<protein>
    <submittedName>
        <fullName evidence="2">Uncharacterized protein</fullName>
    </submittedName>
</protein>
<dbReference type="EMBL" id="JARAKH010000016">
    <property type="protein sequence ID" value="KAK8396302.1"/>
    <property type="molecule type" value="Genomic_DNA"/>
</dbReference>
<dbReference type="Proteomes" id="UP001487740">
    <property type="component" value="Unassembled WGS sequence"/>
</dbReference>
<sequence>MIHHLPVHPSPIFTPSTLHTHPSTPQSPVNSLYTLPVHPSPQFTTSTLHTPPSVANRVPCPHLRVVSYLCSAEVFVGVLRRCVRVEVQKWCHVKGIKSRPGPPRLSVPRDG</sequence>
<organism evidence="2 3">
    <name type="scientific">Scylla paramamosain</name>
    <name type="common">Mud crab</name>
    <dbReference type="NCBI Taxonomy" id="85552"/>
    <lineage>
        <taxon>Eukaryota</taxon>
        <taxon>Metazoa</taxon>
        <taxon>Ecdysozoa</taxon>
        <taxon>Arthropoda</taxon>
        <taxon>Crustacea</taxon>
        <taxon>Multicrustacea</taxon>
        <taxon>Malacostraca</taxon>
        <taxon>Eumalacostraca</taxon>
        <taxon>Eucarida</taxon>
        <taxon>Decapoda</taxon>
        <taxon>Pleocyemata</taxon>
        <taxon>Brachyura</taxon>
        <taxon>Eubrachyura</taxon>
        <taxon>Portunoidea</taxon>
        <taxon>Portunidae</taxon>
        <taxon>Portuninae</taxon>
        <taxon>Scylla</taxon>
    </lineage>
</organism>